<dbReference type="RefSeq" id="WP_163287102.1">
    <property type="nucleotide sequence ID" value="NZ_JAAGVY010000066.1"/>
</dbReference>
<gene>
    <name evidence="1" type="ORF">G3O08_19340</name>
</gene>
<reference evidence="1 2" key="1">
    <citation type="submission" date="2020-02" db="EMBL/GenBank/DDBJ databases">
        <title>Out from the shadows clarifying the taxonomy of the family Cryomorphaceae and related taxa by utilizing the GTDB taxonomic framework.</title>
        <authorList>
            <person name="Bowman J.P."/>
        </authorList>
    </citation>
    <scope>NUCLEOTIDE SEQUENCE [LARGE SCALE GENOMIC DNA]</scope>
    <source>
        <strain evidence="1 2">QSSC 1-22</strain>
    </source>
</reference>
<keyword evidence="2" id="KW-1185">Reference proteome</keyword>
<comment type="caution">
    <text evidence="1">The sequence shown here is derived from an EMBL/GenBank/DDBJ whole genome shotgun (WGS) entry which is preliminary data.</text>
</comment>
<dbReference type="EMBL" id="JAAGVY010000066">
    <property type="protein sequence ID" value="NEN25652.1"/>
    <property type="molecule type" value="Genomic_DNA"/>
</dbReference>
<accession>A0A7K3WXR0</accession>
<name>A0A7K3WXR0_9FLAO</name>
<dbReference type="AlphaFoldDB" id="A0A7K3WXR0"/>
<evidence type="ECO:0000313" key="1">
    <source>
        <dbReference type="EMBL" id="NEN25652.1"/>
    </source>
</evidence>
<protein>
    <submittedName>
        <fullName evidence="1">Uncharacterized protein</fullName>
    </submittedName>
</protein>
<dbReference type="Proteomes" id="UP000486602">
    <property type="component" value="Unassembled WGS sequence"/>
</dbReference>
<organism evidence="1 2">
    <name type="scientific">Cryomorpha ignava</name>
    <dbReference type="NCBI Taxonomy" id="101383"/>
    <lineage>
        <taxon>Bacteria</taxon>
        <taxon>Pseudomonadati</taxon>
        <taxon>Bacteroidota</taxon>
        <taxon>Flavobacteriia</taxon>
        <taxon>Flavobacteriales</taxon>
        <taxon>Cryomorphaceae</taxon>
        <taxon>Cryomorpha</taxon>
    </lineage>
</organism>
<proteinExistence type="predicted"/>
<sequence length="311" mass="34967">MKKIFLSSIILIFPLFLFAQIPAELYTQGQAIYSITGGYGIGIDVDQPDARLHINDRSVDQTALRIDMQRHLIPGGGGNNYGISLFAIKANTVDETGTKILTVFTVDKSGKVSSGLSATRFDDQVSIQGPLSVYQSQNYSVGLEVPTSSLEPEMNWRANQNKNFRFRNINTNKTVMTLTQNGRVGINTENFFGNHRLYVEGSIYISENTDEEHSLYIEGSSIAEEMFVKVKGEWPDYVFAKEYELMPLNELGHFIDMHGHLPKMPSADKVEEEGLATGETIRLLTEKVEELTLYLLQQQKEIEELKAKLTK</sequence>
<evidence type="ECO:0000313" key="2">
    <source>
        <dbReference type="Proteomes" id="UP000486602"/>
    </source>
</evidence>